<keyword evidence="2" id="KW-1185">Reference proteome</keyword>
<protein>
    <submittedName>
        <fullName evidence="1">Uncharacterized protein</fullName>
    </submittedName>
</protein>
<name>A0ABU5HTC3_9BACE</name>
<evidence type="ECO:0000313" key="2">
    <source>
        <dbReference type="Proteomes" id="UP001292913"/>
    </source>
</evidence>
<sequence>MIRKHYKITIKEIGVDKPVETEYSGFIDRKGLITFYGLNNPDVEWFDIEEIPE</sequence>
<gene>
    <name evidence="1" type="ORF">QHG74_10385</name>
</gene>
<comment type="caution">
    <text evidence="1">The sequence shown here is derived from an EMBL/GenBank/DDBJ whole genome shotgun (WGS) entry which is preliminary data.</text>
</comment>
<evidence type="ECO:0000313" key="1">
    <source>
        <dbReference type="EMBL" id="MDY7258125.1"/>
    </source>
</evidence>
<dbReference type="Proteomes" id="UP001292913">
    <property type="component" value="Unassembled WGS sequence"/>
</dbReference>
<reference evidence="1 2" key="1">
    <citation type="submission" date="2023-04" db="EMBL/GenBank/DDBJ databases">
        <title>Bacteroides pacosi sp. nov., isolated from the fecal material of an alpaca.</title>
        <authorList>
            <person name="Miller S."/>
            <person name="Hendry M."/>
            <person name="King J."/>
            <person name="Sankaranarayanan K."/>
            <person name="Lawson P.A."/>
        </authorList>
    </citation>
    <scope>NUCLEOTIDE SEQUENCE [LARGE SCALE GENOMIC DNA]</scope>
    <source>
        <strain evidence="1 2">A2-P53</strain>
    </source>
</reference>
<proteinExistence type="predicted"/>
<dbReference type="EMBL" id="JARZAK010000005">
    <property type="protein sequence ID" value="MDY7258125.1"/>
    <property type="molecule type" value="Genomic_DNA"/>
</dbReference>
<accession>A0ABU5HTC3</accession>
<organism evidence="1 2">
    <name type="scientific">Bacteroides vicugnae</name>
    <dbReference type="NCBI Taxonomy" id="3037989"/>
    <lineage>
        <taxon>Bacteria</taxon>
        <taxon>Pseudomonadati</taxon>
        <taxon>Bacteroidota</taxon>
        <taxon>Bacteroidia</taxon>
        <taxon>Bacteroidales</taxon>
        <taxon>Bacteroidaceae</taxon>
        <taxon>Bacteroides</taxon>
    </lineage>
</organism>
<dbReference type="RefSeq" id="WP_272196465.1">
    <property type="nucleotide sequence ID" value="NZ_JARZAK010000005.1"/>
</dbReference>